<dbReference type="InterPro" id="IPR015590">
    <property type="entry name" value="Aldehyde_DH_dom"/>
</dbReference>
<feature type="domain" description="Aldehyde dehydrogenase" evidence="5">
    <location>
        <begin position="18"/>
        <end position="477"/>
    </location>
</feature>
<dbReference type="RefSeq" id="WP_050672663.1">
    <property type="nucleotide sequence ID" value="NZ_CVRL01000009.1"/>
</dbReference>
<dbReference type="FunFam" id="3.40.605.10:FF:000007">
    <property type="entry name" value="NAD/NADP-dependent betaine aldehyde dehydrogenase"/>
    <property type="match status" value="1"/>
</dbReference>
<comment type="similarity">
    <text evidence="1 4">Belongs to the aldehyde dehydrogenase family.</text>
</comment>
<feature type="active site" evidence="3">
    <location>
        <position position="255"/>
    </location>
</feature>
<dbReference type="PROSITE" id="PS00070">
    <property type="entry name" value="ALDEHYDE_DEHYDR_CYS"/>
    <property type="match status" value="1"/>
</dbReference>
<reference evidence="7" key="1">
    <citation type="submission" date="2015-05" db="EMBL/GenBank/DDBJ databases">
        <authorList>
            <person name="Rodrigo-Torres Lidia"/>
            <person name="Arahal R.David."/>
        </authorList>
    </citation>
    <scope>NUCLEOTIDE SEQUENCE [LARGE SCALE GENOMIC DNA]</scope>
    <source>
        <strain evidence="7">CECT 7321</strain>
    </source>
</reference>
<dbReference type="InterPro" id="IPR016160">
    <property type="entry name" value="Ald_DH_CS_CYS"/>
</dbReference>
<evidence type="ECO:0000259" key="5">
    <source>
        <dbReference type="Pfam" id="PF00171"/>
    </source>
</evidence>
<dbReference type="PROSITE" id="PS00687">
    <property type="entry name" value="ALDEHYDE_DEHYDR_GLU"/>
    <property type="match status" value="1"/>
</dbReference>
<dbReference type="STRING" id="481446.NIT7645_03692"/>
<dbReference type="GO" id="GO:0008802">
    <property type="term" value="F:betaine-aldehyde dehydrogenase (NAD+) activity"/>
    <property type="evidence" value="ECO:0007669"/>
    <property type="project" value="UniProtKB-EC"/>
</dbReference>
<dbReference type="InterPro" id="IPR016162">
    <property type="entry name" value="Ald_DH_N"/>
</dbReference>
<dbReference type="PANTHER" id="PTHR11699">
    <property type="entry name" value="ALDEHYDE DEHYDROGENASE-RELATED"/>
    <property type="match status" value="1"/>
</dbReference>
<dbReference type="Gene3D" id="3.40.605.10">
    <property type="entry name" value="Aldehyde Dehydrogenase, Chain A, domain 1"/>
    <property type="match status" value="1"/>
</dbReference>
<gene>
    <name evidence="6" type="primary">gbsA</name>
    <name evidence="6" type="ORF">NIT7321_00801</name>
</gene>
<dbReference type="EC" id="1.2.1.8" evidence="6"/>
<evidence type="ECO:0000313" key="7">
    <source>
        <dbReference type="Proteomes" id="UP000043764"/>
    </source>
</evidence>
<sequence>MSGFLAGGLARNYVAGSWSEGDGGRTIAIEDPGKGEHFADAAQAGETSLAQALQAARASFERGDLADMKPSDRGRLMLRVAQEIRGLATEGADILCRESGKTLSAAHEEFEEAAQYFEYYGGVADKIEGKSIPLGPDYADYTVFEPYGVSAQVVPWNFPVSIAARSLAPSMAAGNSTIIKSPELDPLALAMLGMALERADVPAGAVSILCGLGSDIGAKLVASDEIDQIVFTGSVPTGQAILHAAAETVTPSLMELGGKSAAVVFEDADIDGVLNSLKSGIFYNAGQVCSAMARVLVHRSVYEEVVARAAELANGLSVGHGLDNPDHTPVVSAQQLSRVEALTSTARQDGARVAAGGTRLDRAGHFMAPTILADVDPASRVAQEEIFGPVTCITPFDTEAEAIAAANGTEFGLVAGIFTRDLARSHRVARKLRAGQVFVNEWFAGGISTPFGGVGKSGFGREKGLEALYNYVRTKNIAISLKG</sequence>
<protein>
    <submittedName>
        <fullName evidence="6">Betaine aldehyde dehydrogenase</fullName>
        <ecNumber evidence="6">1.2.1.8</ecNumber>
    </submittedName>
</protein>
<proteinExistence type="inferred from homology"/>
<dbReference type="SUPFAM" id="SSF53720">
    <property type="entry name" value="ALDH-like"/>
    <property type="match status" value="1"/>
</dbReference>
<dbReference type="EMBL" id="CVRL01000009">
    <property type="protein sequence ID" value="CRL09964.1"/>
    <property type="molecule type" value="Genomic_DNA"/>
</dbReference>
<accession>A0A0H5CYT0</accession>
<keyword evidence="7" id="KW-1185">Reference proteome</keyword>
<evidence type="ECO:0000256" key="2">
    <source>
        <dbReference type="ARBA" id="ARBA00023002"/>
    </source>
</evidence>
<dbReference type="Gene3D" id="3.40.309.10">
    <property type="entry name" value="Aldehyde Dehydrogenase, Chain A, domain 2"/>
    <property type="match status" value="1"/>
</dbReference>
<evidence type="ECO:0000313" key="6">
    <source>
        <dbReference type="EMBL" id="CRL09964.1"/>
    </source>
</evidence>
<keyword evidence="2 4" id="KW-0560">Oxidoreductase</keyword>
<name>A0A0H5CYT0_9RHOB</name>
<dbReference type="FunFam" id="3.40.309.10:FF:000012">
    <property type="entry name" value="Betaine aldehyde dehydrogenase"/>
    <property type="match status" value="1"/>
</dbReference>
<dbReference type="InterPro" id="IPR016163">
    <property type="entry name" value="Ald_DH_C"/>
</dbReference>
<dbReference type="InterPro" id="IPR016161">
    <property type="entry name" value="Ald_DH/histidinol_DH"/>
</dbReference>
<dbReference type="Pfam" id="PF00171">
    <property type="entry name" value="Aldedh"/>
    <property type="match status" value="1"/>
</dbReference>
<evidence type="ECO:0000256" key="3">
    <source>
        <dbReference type="PROSITE-ProRule" id="PRU10007"/>
    </source>
</evidence>
<evidence type="ECO:0000256" key="4">
    <source>
        <dbReference type="RuleBase" id="RU003345"/>
    </source>
</evidence>
<evidence type="ECO:0000256" key="1">
    <source>
        <dbReference type="ARBA" id="ARBA00009986"/>
    </source>
</evidence>
<dbReference type="AlphaFoldDB" id="A0A0H5CYT0"/>
<dbReference type="InterPro" id="IPR029510">
    <property type="entry name" value="Ald_DH_CS_GLU"/>
</dbReference>
<organism evidence="6 7">
    <name type="scientific">Phaeobacter italicus</name>
    <dbReference type="NCBI Taxonomy" id="481446"/>
    <lineage>
        <taxon>Bacteria</taxon>
        <taxon>Pseudomonadati</taxon>
        <taxon>Pseudomonadota</taxon>
        <taxon>Alphaproteobacteria</taxon>
        <taxon>Rhodobacterales</taxon>
        <taxon>Roseobacteraceae</taxon>
        <taxon>Phaeobacter</taxon>
    </lineage>
</organism>
<dbReference type="Proteomes" id="UP000043764">
    <property type="component" value="Unassembled WGS sequence"/>
</dbReference>